<dbReference type="AlphaFoldDB" id="A0AAN8Z3Y0"/>
<gene>
    <name evidence="3" type="ORF">RJ641_010081</name>
</gene>
<sequence>MPRRNSIVTDISPTPPSSLRRSPRFLQPQSNLPQDPKTPKQIPKVRSNKSRFVSTLFSPPNANLKRNLQKSSACNNGSSESPKSKNGVHEFPVSRRRSPRFSCPDKTLSGKNDGVIELGFRNLRRSPRFSSAKQTTPVSENKSSECIVKAKEDVDSQGRKLRVKEKIRQKGYLGARDNADEGGEKKDGFVKKVKVDVYSQGRNRRVNEKVRERGCLGVRDNANEGGEKDKDINEEKDIVEGKVMDRDANKGNDGVGSKRKRMENEEGDGDFPRWSKDQELALQRAFLSVNPTPHFWKKVSKIVPGKSAKDCFNRFHSSHRTPPQPQPRSRAKVKSFTPVSEFSLSASKLLKPTEPKARRPKRSHLGQKTVRNLVKKHFNLDQDSEVDMFSVLEPTSNQVSQAQEESMMVATSECKLDHRIVLQKFNSRSSSGRKKHLPRFNSSFGAAIVSPPVLKPIKNIQLHEKYVDLLHCREAKRRAASKAEKLNPGKENIWDCPITNTNMVKAAKVALVSEARDAISQFQHLQANVISCSSDLDDDGSGFDSADDENAT</sequence>
<dbReference type="InterPro" id="IPR001005">
    <property type="entry name" value="SANT/Myb"/>
</dbReference>
<feature type="domain" description="Myb-like" evidence="2">
    <location>
        <begin position="273"/>
        <end position="319"/>
    </location>
</feature>
<evidence type="ECO:0000256" key="1">
    <source>
        <dbReference type="SAM" id="MobiDB-lite"/>
    </source>
</evidence>
<feature type="region of interest" description="Disordered" evidence="1">
    <location>
        <begin position="218"/>
        <end position="273"/>
    </location>
</feature>
<feature type="compositionally biased region" description="Basic and acidic residues" evidence="1">
    <location>
        <begin position="221"/>
        <end position="250"/>
    </location>
</feature>
<keyword evidence="4" id="KW-1185">Reference proteome</keyword>
<protein>
    <recommendedName>
        <fullName evidence="2">Myb-like domain-containing protein</fullName>
    </recommendedName>
</protein>
<organism evidence="3 4">
    <name type="scientific">Dillenia turbinata</name>
    <dbReference type="NCBI Taxonomy" id="194707"/>
    <lineage>
        <taxon>Eukaryota</taxon>
        <taxon>Viridiplantae</taxon>
        <taxon>Streptophyta</taxon>
        <taxon>Embryophyta</taxon>
        <taxon>Tracheophyta</taxon>
        <taxon>Spermatophyta</taxon>
        <taxon>Magnoliopsida</taxon>
        <taxon>eudicotyledons</taxon>
        <taxon>Gunneridae</taxon>
        <taxon>Pentapetalae</taxon>
        <taxon>Dilleniales</taxon>
        <taxon>Dilleniaceae</taxon>
        <taxon>Dillenia</taxon>
    </lineage>
</organism>
<dbReference type="PANTHER" id="PTHR14000">
    <property type="entry name" value="FINGER CCCH DOMAIN PROTEIN, PUTATIVE (DUF3755)-RELATED"/>
    <property type="match status" value="1"/>
</dbReference>
<feature type="compositionally biased region" description="Polar residues" evidence="1">
    <location>
        <begin position="50"/>
        <end position="81"/>
    </location>
</feature>
<proteinExistence type="predicted"/>
<dbReference type="CDD" id="cd00167">
    <property type="entry name" value="SANT"/>
    <property type="match status" value="1"/>
</dbReference>
<dbReference type="SUPFAM" id="SSF46689">
    <property type="entry name" value="Homeodomain-like"/>
    <property type="match status" value="1"/>
</dbReference>
<dbReference type="PROSITE" id="PS50090">
    <property type="entry name" value="MYB_LIKE"/>
    <property type="match status" value="1"/>
</dbReference>
<dbReference type="InterPro" id="IPR009057">
    <property type="entry name" value="Homeodomain-like_sf"/>
</dbReference>
<feature type="region of interest" description="Disordered" evidence="1">
    <location>
        <begin position="347"/>
        <end position="366"/>
    </location>
</feature>
<comment type="caution">
    <text evidence="3">The sequence shown here is derived from an EMBL/GenBank/DDBJ whole genome shotgun (WGS) entry which is preliminary data.</text>
</comment>
<feature type="region of interest" description="Disordered" evidence="1">
    <location>
        <begin position="311"/>
        <end position="337"/>
    </location>
</feature>
<dbReference type="SMART" id="SM00717">
    <property type="entry name" value="SANT"/>
    <property type="match status" value="1"/>
</dbReference>
<dbReference type="Proteomes" id="UP001370490">
    <property type="component" value="Unassembled WGS sequence"/>
</dbReference>
<reference evidence="3 4" key="1">
    <citation type="submission" date="2023-12" db="EMBL/GenBank/DDBJ databases">
        <title>A high-quality genome assembly for Dillenia turbinata (Dilleniales).</title>
        <authorList>
            <person name="Chanderbali A."/>
        </authorList>
    </citation>
    <scope>NUCLEOTIDE SEQUENCE [LARGE SCALE GENOMIC DNA]</scope>
    <source>
        <strain evidence="3">LSX21</strain>
        <tissue evidence="3">Leaf</tissue>
    </source>
</reference>
<evidence type="ECO:0000313" key="4">
    <source>
        <dbReference type="Proteomes" id="UP001370490"/>
    </source>
</evidence>
<feature type="compositionally biased region" description="Polar residues" evidence="1">
    <location>
        <begin position="1"/>
        <end position="11"/>
    </location>
</feature>
<evidence type="ECO:0000259" key="2">
    <source>
        <dbReference type="PROSITE" id="PS50090"/>
    </source>
</evidence>
<dbReference type="EMBL" id="JBAMMX010000017">
    <property type="protein sequence ID" value="KAK6923881.1"/>
    <property type="molecule type" value="Genomic_DNA"/>
</dbReference>
<name>A0AAN8Z3Y0_9MAGN</name>
<dbReference type="Gene3D" id="1.10.10.60">
    <property type="entry name" value="Homeodomain-like"/>
    <property type="match status" value="1"/>
</dbReference>
<dbReference type="PANTHER" id="PTHR14000:SF17">
    <property type="entry name" value="MYB-LIKE DOMAIN-CONTAINING PROTEIN"/>
    <property type="match status" value="1"/>
</dbReference>
<accession>A0AAN8Z3Y0</accession>
<evidence type="ECO:0000313" key="3">
    <source>
        <dbReference type="EMBL" id="KAK6923881.1"/>
    </source>
</evidence>
<feature type="region of interest" description="Disordered" evidence="1">
    <location>
        <begin position="1"/>
        <end position="108"/>
    </location>
</feature>